<feature type="region of interest" description="Disordered" evidence="1">
    <location>
        <begin position="51"/>
        <end position="130"/>
    </location>
</feature>
<dbReference type="AlphaFoldDB" id="A0A1D6KKA4"/>
<organism evidence="2">
    <name type="scientific">Zea mays</name>
    <name type="common">Maize</name>
    <dbReference type="NCBI Taxonomy" id="4577"/>
    <lineage>
        <taxon>Eukaryota</taxon>
        <taxon>Viridiplantae</taxon>
        <taxon>Streptophyta</taxon>
        <taxon>Embryophyta</taxon>
        <taxon>Tracheophyta</taxon>
        <taxon>Spermatophyta</taxon>
        <taxon>Magnoliopsida</taxon>
        <taxon>Liliopsida</taxon>
        <taxon>Poales</taxon>
        <taxon>Poaceae</taxon>
        <taxon>PACMAD clade</taxon>
        <taxon>Panicoideae</taxon>
        <taxon>Andropogonodae</taxon>
        <taxon>Andropogoneae</taxon>
        <taxon>Tripsacinae</taxon>
        <taxon>Zea</taxon>
    </lineage>
</organism>
<dbReference type="InParanoid" id="A0A1D6KKA4"/>
<evidence type="ECO:0000313" key="2">
    <source>
        <dbReference type="EMBL" id="ONM03352.1"/>
    </source>
</evidence>
<name>A0A1D6KKA4_MAIZE</name>
<reference evidence="2" key="1">
    <citation type="submission" date="2015-12" db="EMBL/GenBank/DDBJ databases">
        <title>Update maize B73 reference genome by single molecule sequencing technologies.</title>
        <authorList>
            <consortium name="Maize Genome Sequencing Project"/>
            <person name="Ware D."/>
        </authorList>
    </citation>
    <scope>NUCLEOTIDE SEQUENCE [LARGE SCALE GENOMIC DNA]</scope>
    <source>
        <tissue evidence="2">Seedling</tissue>
    </source>
</reference>
<gene>
    <name evidence="2" type="ORF">ZEAMMB73_Zm00001d031646</name>
</gene>
<proteinExistence type="predicted"/>
<dbReference type="EMBL" id="CM007647">
    <property type="protein sequence ID" value="ONM03352.1"/>
    <property type="molecule type" value="Genomic_DNA"/>
</dbReference>
<evidence type="ECO:0000256" key="1">
    <source>
        <dbReference type="SAM" id="MobiDB-lite"/>
    </source>
</evidence>
<sequence>MADWPTAPSRCAAAGAPAGAACARAGAGCRAAGARVRGNEVLPLQTLEIEENEEQEWRSSPGKKTLARAKRKSVDCQRFGIQSTNRTHRDEALDETNAAVPSDSADDARIGSNCSPELEPPRTSASNTGS</sequence>
<dbReference type="PaxDb" id="4577-AC205814.3_FGP001"/>
<protein>
    <submittedName>
        <fullName evidence="2">Uncharacterized protein</fullName>
    </submittedName>
</protein>
<accession>A0A1D6KKA4</accession>